<name>A0A7J6MLC8_PERCH</name>
<keyword evidence="3" id="KW-1185">Reference proteome</keyword>
<dbReference type="EMBL" id="JAAPAO010000122">
    <property type="protein sequence ID" value="KAF4672010.1"/>
    <property type="molecule type" value="Genomic_DNA"/>
</dbReference>
<evidence type="ECO:0000313" key="3">
    <source>
        <dbReference type="Proteomes" id="UP000591131"/>
    </source>
</evidence>
<sequence>MVLSGQGPFQGAVTKLLLSKNCFGASSCTYYSQSGNGQGYGQSYGGGYKKSYGNTYGNGYNKGYGNSYGSGGYGNRYGNGPSFNKGNGNGGGSFYKKSWSGNKFGAASKPALPVNQFYYTDYQADGKNVRLKLDFGNVIRNPEESGNNPMKLVLTRPAAGETPAKVNEFLIGWKGAGQILALDFRDAEAKSAVEPLTGTERASEDGSSHARIGQNKGHLMVEVTSPEGEPIRCRVPPAQGIAIQALLK</sequence>
<gene>
    <name evidence="2" type="ORF">FOL47_001021</name>
</gene>
<protein>
    <submittedName>
        <fullName evidence="2">Uncharacterized protein</fullName>
    </submittedName>
</protein>
<comment type="caution">
    <text evidence="2">The sequence shown here is derived from an EMBL/GenBank/DDBJ whole genome shotgun (WGS) entry which is preliminary data.</text>
</comment>
<dbReference type="OrthoDB" id="10464319at2759"/>
<dbReference type="AlphaFoldDB" id="A0A7J6MLC8"/>
<reference evidence="2 3" key="1">
    <citation type="submission" date="2020-04" db="EMBL/GenBank/DDBJ databases">
        <title>Perkinsus chesapeaki whole genome sequence.</title>
        <authorList>
            <person name="Bogema D.R."/>
        </authorList>
    </citation>
    <scope>NUCLEOTIDE SEQUENCE [LARGE SCALE GENOMIC DNA]</scope>
    <source>
        <strain evidence="2">ATCC PRA-425</strain>
    </source>
</reference>
<dbReference type="Proteomes" id="UP000591131">
    <property type="component" value="Unassembled WGS sequence"/>
</dbReference>
<proteinExistence type="predicted"/>
<evidence type="ECO:0000313" key="2">
    <source>
        <dbReference type="EMBL" id="KAF4672010.1"/>
    </source>
</evidence>
<evidence type="ECO:0000256" key="1">
    <source>
        <dbReference type="SAM" id="MobiDB-lite"/>
    </source>
</evidence>
<feature type="region of interest" description="Disordered" evidence="1">
    <location>
        <begin position="195"/>
        <end position="215"/>
    </location>
</feature>
<accession>A0A7J6MLC8</accession>
<organism evidence="2 3">
    <name type="scientific">Perkinsus chesapeaki</name>
    <name type="common">Clam parasite</name>
    <name type="synonym">Perkinsus andrewsi</name>
    <dbReference type="NCBI Taxonomy" id="330153"/>
    <lineage>
        <taxon>Eukaryota</taxon>
        <taxon>Sar</taxon>
        <taxon>Alveolata</taxon>
        <taxon>Perkinsozoa</taxon>
        <taxon>Perkinsea</taxon>
        <taxon>Perkinsida</taxon>
        <taxon>Perkinsidae</taxon>
        <taxon>Perkinsus</taxon>
    </lineage>
</organism>